<reference evidence="1" key="1">
    <citation type="submission" date="2021-06" db="EMBL/GenBank/DDBJ databases">
        <authorList>
            <person name="Kallberg Y."/>
            <person name="Tangrot J."/>
            <person name="Rosling A."/>
        </authorList>
    </citation>
    <scope>NUCLEOTIDE SEQUENCE</scope>
    <source>
        <strain evidence="1">IA702</strain>
    </source>
</reference>
<comment type="caution">
    <text evidence="1">The sequence shown here is derived from an EMBL/GenBank/DDBJ whole genome shotgun (WGS) entry which is preliminary data.</text>
</comment>
<dbReference type="AlphaFoldDB" id="A0A9N9F074"/>
<keyword evidence="2" id="KW-1185">Reference proteome</keyword>
<evidence type="ECO:0000313" key="1">
    <source>
        <dbReference type="EMBL" id="CAG8501205.1"/>
    </source>
</evidence>
<name>A0A9N9F074_9GLOM</name>
<dbReference type="EMBL" id="CAJVPJ010000248">
    <property type="protein sequence ID" value="CAG8501205.1"/>
    <property type="molecule type" value="Genomic_DNA"/>
</dbReference>
<dbReference type="Proteomes" id="UP000789572">
    <property type="component" value="Unassembled WGS sequence"/>
</dbReference>
<evidence type="ECO:0000313" key="2">
    <source>
        <dbReference type="Proteomes" id="UP000789572"/>
    </source>
</evidence>
<gene>
    <name evidence="1" type="ORF">POCULU_LOCUS2582</name>
</gene>
<sequence length="564" mass="65495">MSKKYFERSCSEWNIVGFLSECEERQFNEFDENISYYIASLETISKEEGLRSEKAQALLDRYKKANTGFFGGWADSVPALLEHKQFPEDPKPDYKIARNWESGHTRKQVYLYNPTFIGQGIGSISGGTSGTINGLIVESSKREAPVPENQDYNNNKVPKYKKAKIEDWFRPCTPPHQTYSRNAYPHWVQETPQNVTEAVYKIIEKIKSINYQLFDYKIINLSERNITNPVNKLSSSEKHTLKDIWNSLEPSDQSKTIRLEKWKKIINPLVQKYQSYLESKSVFDVISLSDTIEVVLEKPYTGEFIHKEHYDLIWVQDIYKRFLFLFDAPTNLLLDPDQCELSYRENFVNPIIVKVFDDIMDLIKVKTGEVENLSNKMQRNETMQYKQRVSIGCSQDGIYSINVNAVVLEVGFLEVIGNALYTDIKKLNNDTEKVLKCMQISIHYQRQHYLSRGVTEQQVSFVESYGIVVYQRTFTIYVMHRTSEGLYVVDTLTEFNIPNTKDQLYILKEVIENVYLFKSRIMDYYLMVQKIVPYTKVRIGINESPVEVSPSKASTTSDASKTSD</sequence>
<organism evidence="1 2">
    <name type="scientific">Paraglomus occultum</name>
    <dbReference type="NCBI Taxonomy" id="144539"/>
    <lineage>
        <taxon>Eukaryota</taxon>
        <taxon>Fungi</taxon>
        <taxon>Fungi incertae sedis</taxon>
        <taxon>Mucoromycota</taxon>
        <taxon>Glomeromycotina</taxon>
        <taxon>Glomeromycetes</taxon>
        <taxon>Paraglomerales</taxon>
        <taxon>Paraglomeraceae</taxon>
        <taxon>Paraglomus</taxon>
    </lineage>
</organism>
<dbReference type="OrthoDB" id="2385156at2759"/>
<accession>A0A9N9F074</accession>
<protein>
    <submittedName>
        <fullName evidence="1">2445_t:CDS:1</fullName>
    </submittedName>
</protein>
<proteinExistence type="predicted"/>